<dbReference type="Proteomes" id="UP001500298">
    <property type="component" value="Unassembled WGS sequence"/>
</dbReference>
<name>A0ABP9DIK6_9BACT</name>
<dbReference type="Gene3D" id="3.40.50.300">
    <property type="entry name" value="P-loop containing nucleotide triphosphate hydrolases"/>
    <property type="match status" value="1"/>
</dbReference>
<comment type="caution">
    <text evidence="2">The sequence shown here is derived from an EMBL/GenBank/DDBJ whole genome shotgun (WGS) entry which is preliminary data.</text>
</comment>
<keyword evidence="3" id="KW-1185">Reference proteome</keyword>
<evidence type="ECO:0000259" key="1">
    <source>
        <dbReference type="Pfam" id="PF00685"/>
    </source>
</evidence>
<dbReference type="InterPro" id="IPR000863">
    <property type="entry name" value="Sulfotransferase_dom"/>
</dbReference>
<dbReference type="RefSeq" id="WP_345374302.1">
    <property type="nucleotide sequence ID" value="NZ_BAABJX010000057.1"/>
</dbReference>
<dbReference type="Pfam" id="PF00685">
    <property type="entry name" value="Sulfotransfer_1"/>
    <property type="match status" value="1"/>
</dbReference>
<protein>
    <recommendedName>
        <fullName evidence="1">Sulfotransferase domain-containing protein</fullName>
    </recommendedName>
</protein>
<feature type="domain" description="Sulfotransferase" evidence="1">
    <location>
        <begin position="33"/>
        <end position="246"/>
    </location>
</feature>
<dbReference type="EMBL" id="BAABJX010000057">
    <property type="protein sequence ID" value="GAA4847827.1"/>
    <property type="molecule type" value="Genomic_DNA"/>
</dbReference>
<evidence type="ECO:0000313" key="3">
    <source>
        <dbReference type="Proteomes" id="UP001500298"/>
    </source>
</evidence>
<organism evidence="2 3">
    <name type="scientific">Algivirga pacifica</name>
    <dbReference type="NCBI Taxonomy" id="1162670"/>
    <lineage>
        <taxon>Bacteria</taxon>
        <taxon>Pseudomonadati</taxon>
        <taxon>Bacteroidota</taxon>
        <taxon>Cytophagia</taxon>
        <taxon>Cytophagales</taxon>
        <taxon>Flammeovirgaceae</taxon>
        <taxon>Algivirga</taxon>
    </lineage>
</organism>
<proteinExistence type="predicted"/>
<gene>
    <name evidence="2" type="ORF">GCM10023331_35710</name>
</gene>
<accession>A0ABP9DIK6</accession>
<reference evidence="3" key="1">
    <citation type="journal article" date="2019" name="Int. J. Syst. Evol. Microbiol.">
        <title>The Global Catalogue of Microorganisms (GCM) 10K type strain sequencing project: providing services to taxonomists for standard genome sequencing and annotation.</title>
        <authorList>
            <consortium name="The Broad Institute Genomics Platform"/>
            <consortium name="The Broad Institute Genome Sequencing Center for Infectious Disease"/>
            <person name="Wu L."/>
            <person name="Ma J."/>
        </authorList>
    </citation>
    <scope>NUCLEOTIDE SEQUENCE [LARGE SCALE GENOMIC DNA]</scope>
    <source>
        <strain evidence="3">JCM 18326</strain>
    </source>
</reference>
<dbReference type="SUPFAM" id="SSF52540">
    <property type="entry name" value="P-loop containing nucleoside triphosphate hydrolases"/>
    <property type="match status" value="1"/>
</dbReference>
<dbReference type="InterPro" id="IPR027417">
    <property type="entry name" value="P-loop_NTPase"/>
</dbReference>
<evidence type="ECO:0000313" key="2">
    <source>
        <dbReference type="EMBL" id="GAA4847827.1"/>
    </source>
</evidence>
<sequence>MQSQLLDKTKTFLSRVRRVVLRNTVYHHRYFTPIFIVSTGRTGTNFFDFFFNQSFHDVHCVHEPKPDFFDIGMSKIREGMLTEEVVDKVRALRLDQINKMINAKKSYYIESNPHLAYIIPELKKAYPKAKFVVLSRDPRQVVVSYYNKSPLNDNVMFTYADNDHRLRLRALDFEKDPYFYVWNDFSRIEKIAWFWNKCNELIMSSLPFNSDRVLHLKYEEFFGSDNRRGELKKLLYFVGLKMCDDDLIGLEKILDHKRNINNNVLIRDFDTWQEEDQEKLLQLTKPMREILGYA</sequence>